<sequence length="415" mass="45589">MSDTLIKVDDLSKKFCRSLKRSLWYGLQDLGNELRGQRHGGNGELRPEEFWAARDINFELNRGECLGLIGHNGAGKTTLLRMLNGLIKPDQGRIEMRGQVGALIALGAGFNPILTGRENIYVNASVLGLSKRHVDAKLEEIIDFAEIGEFIDTPVRNYSSGMNVRLGFAVAAVLIEPDILFLDEVLAVGDIGFVIKCLNTVRRLTENAAVVFVSHNMQYISSFCTRVMVMEHGSTLLDSPNPAEGIDHYYALVKHEVQTSGTGEALVLGLDLLVDGETLTGEEPSIPQGSSVTAMLRVRVDGPRRGAHVSLFIHDETMAPVVCTPIYDADSRMLCLSPGEHHLEIPLGIIDLNAGKYSFVVAIRDVKTSISLARVQGLRSFRVFSERTHWGKIVRPAIPQSEIVTCKQAAVTRRC</sequence>
<dbReference type="PROSITE" id="PS50893">
    <property type="entry name" value="ABC_TRANSPORTER_2"/>
    <property type="match status" value="1"/>
</dbReference>
<dbReference type="GO" id="GO:0016020">
    <property type="term" value="C:membrane"/>
    <property type="evidence" value="ECO:0007669"/>
    <property type="project" value="InterPro"/>
</dbReference>
<evidence type="ECO:0000256" key="2">
    <source>
        <dbReference type="ARBA" id="ARBA00022448"/>
    </source>
</evidence>
<accession>A0A4P7BZ64</accession>
<evidence type="ECO:0000256" key="4">
    <source>
        <dbReference type="ARBA" id="ARBA00022840"/>
    </source>
</evidence>
<reference evidence="6 7" key="1">
    <citation type="submission" date="2019-03" db="EMBL/GenBank/DDBJ databases">
        <title>The genome sequence of Nitrosococcus wardiae strain D1FHST reveals the archetypal metabolic capacity of ammonia-oxidizing Gammaproteobacteria.</title>
        <authorList>
            <person name="Wang L."/>
            <person name="Lim C.K."/>
            <person name="Hanson T.E."/>
            <person name="Dang H."/>
            <person name="Klotz M.G."/>
        </authorList>
    </citation>
    <scope>NUCLEOTIDE SEQUENCE [LARGE SCALE GENOMIC DNA]</scope>
    <source>
        <strain evidence="6 7">D1FHS</strain>
    </source>
</reference>
<proteinExistence type="inferred from homology"/>
<evidence type="ECO:0000256" key="1">
    <source>
        <dbReference type="ARBA" id="ARBA00005417"/>
    </source>
</evidence>
<feature type="domain" description="ABC transporter" evidence="5">
    <location>
        <begin position="6"/>
        <end position="257"/>
    </location>
</feature>
<dbReference type="InterPro" id="IPR050683">
    <property type="entry name" value="Bact_Polysacc_Export_ATP-bd"/>
</dbReference>
<keyword evidence="2" id="KW-0813">Transport</keyword>
<dbReference type="Gene3D" id="3.40.50.300">
    <property type="entry name" value="P-loop containing nucleotide triphosphate hydrolases"/>
    <property type="match status" value="1"/>
</dbReference>
<dbReference type="InterPro" id="IPR027417">
    <property type="entry name" value="P-loop_NTPase"/>
</dbReference>
<dbReference type="GO" id="GO:0016887">
    <property type="term" value="F:ATP hydrolysis activity"/>
    <property type="evidence" value="ECO:0007669"/>
    <property type="project" value="InterPro"/>
</dbReference>
<keyword evidence="4 6" id="KW-0067">ATP-binding</keyword>
<dbReference type="Pfam" id="PF00005">
    <property type="entry name" value="ABC_tran"/>
    <property type="match status" value="1"/>
</dbReference>
<dbReference type="GO" id="GO:0140359">
    <property type="term" value="F:ABC-type transporter activity"/>
    <property type="evidence" value="ECO:0007669"/>
    <property type="project" value="InterPro"/>
</dbReference>
<dbReference type="PANTHER" id="PTHR46743">
    <property type="entry name" value="TEICHOIC ACIDS EXPORT ATP-BINDING PROTEIN TAGH"/>
    <property type="match status" value="1"/>
</dbReference>
<organism evidence="6 7">
    <name type="scientific">Nitrosococcus wardiae</name>
    <dbReference type="NCBI Taxonomy" id="1814290"/>
    <lineage>
        <taxon>Bacteria</taxon>
        <taxon>Pseudomonadati</taxon>
        <taxon>Pseudomonadota</taxon>
        <taxon>Gammaproteobacteria</taxon>
        <taxon>Chromatiales</taxon>
        <taxon>Chromatiaceae</taxon>
        <taxon>Nitrosococcus</taxon>
    </lineage>
</organism>
<evidence type="ECO:0000256" key="3">
    <source>
        <dbReference type="ARBA" id="ARBA00022741"/>
    </source>
</evidence>
<dbReference type="SMART" id="SM00382">
    <property type="entry name" value="AAA"/>
    <property type="match status" value="1"/>
</dbReference>
<comment type="similarity">
    <text evidence="1">Belongs to the ABC transporter superfamily.</text>
</comment>
<evidence type="ECO:0000313" key="6">
    <source>
        <dbReference type="EMBL" id="QBQ54490.1"/>
    </source>
</evidence>
<dbReference type="EMBL" id="CP038033">
    <property type="protein sequence ID" value="QBQ54490.1"/>
    <property type="molecule type" value="Genomic_DNA"/>
</dbReference>
<name>A0A4P7BZ64_9GAMM</name>
<dbReference type="InterPro" id="IPR015860">
    <property type="entry name" value="ABC_transpr_TagH-like"/>
</dbReference>
<gene>
    <name evidence="6" type="ORF">E3U44_08210</name>
</gene>
<dbReference type="RefSeq" id="WP_134357687.1">
    <property type="nucleotide sequence ID" value="NZ_CP038033.1"/>
</dbReference>
<dbReference type="InterPro" id="IPR003439">
    <property type="entry name" value="ABC_transporter-like_ATP-bd"/>
</dbReference>
<evidence type="ECO:0000313" key="7">
    <source>
        <dbReference type="Proteomes" id="UP000294325"/>
    </source>
</evidence>
<dbReference type="Proteomes" id="UP000294325">
    <property type="component" value="Chromosome"/>
</dbReference>
<dbReference type="InterPro" id="IPR003593">
    <property type="entry name" value="AAA+_ATPase"/>
</dbReference>
<dbReference type="PANTHER" id="PTHR46743:SF2">
    <property type="entry name" value="TEICHOIC ACIDS EXPORT ATP-BINDING PROTEIN TAGH"/>
    <property type="match status" value="1"/>
</dbReference>
<evidence type="ECO:0000259" key="5">
    <source>
        <dbReference type="PROSITE" id="PS50893"/>
    </source>
</evidence>
<keyword evidence="3" id="KW-0547">Nucleotide-binding</keyword>
<dbReference type="Gene3D" id="2.70.50.60">
    <property type="entry name" value="abc- transporter (atp binding component) like domain"/>
    <property type="match status" value="1"/>
</dbReference>
<dbReference type="CDD" id="cd03220">
    <property type="entry name" value="ABC_KpsT_Wzt"/>
    <property type="match status" value="1"/>
</dbReference>
<keyword evidence="7" id="KW-1185">Reference proteome</keyword>
<dbReference type="SUPFAM" id="SSF52540">
    <property type="entry name" value="P-loop containing nucleoside triphosphate hydrolases"/>
    <property type="match status" value="1"/>
</dbReference>
<dbReference type="KEGG" id="nwr:E3U44_08210"/>
<dbReference type="AlphaFoldDB" id="A0A4P7BZ64"/>
<dbReference type="OrthoDB" id="9778870at2"/>
<dbReference type="GO" id="GO:0005524">
    <property type="term" value="F:ATP binding"/>
    <property type="evidence" value="ECO:0007669"/>
    <property type="project" value="UniProtKB-KW"/>
</dbReference>
<protein>
    <submittedName>
        <fullName evidence="6">ATP-binding cassette domain-containing protein</fullName>
    </submittedName>
</protein>